<evidence type="ECO:0000256" key="8">
    <source>
        <dbReference type="ARBA" id="ARBA00023229"/>
    </source>
</evidence>
<evidence type="ECO:0000313" key="13">
    <source>
        <dbReference type="EMBL" id="SFT69648.1"/>
    </source>
</evidence>
<dbReference type="GO" id="GO:0004452">
    <property type="term" value="F:isopentenyl-diphosphate delta-isomerase activity"/>
    <property type="evidence" value="ECO:0007669"/>
    <property type="project" value="UniProtKB-UniRule"/>
</dbReference>
<comment type="cofactor">
    <cofactor evidence="10">
        <name>Mn(2+)</name>
        <dbReference type="ChEBI" id="CHEBI:29035"/>
    </cofactor>
    <text evidence="10">Binds 1 Mn(2+) ion per subunit.</text>
</comment>
<feature type="binding site" evidence="10">
    <location>
        <position position="101"/>
    </location>
    <ligand>
        <name>Mg(2+)</name>
        <dbReference type="ChEBI" id="CHEBI:18420"/>
    </ligand>
</feature>
<dbReference type="NCBIfam" id="NF002995">
    <property type="entry name" value="PRK03759.1"/>
    <property type="match status" value="1"/>
</dbReference>
<feature type="binding site" evidence="10">
    <location>
        <position position="83"/>
    </location>
    <ligand>
        <name>Mn(2+)</name>
        <dbReference type="ChEBI" id="CHEBI:29035"/>
    </ligand>
</feature>
<dbReference type="EC" id="5.3.3.2" evidence="3 10"/>
<evidence type="ECO:0000256" key="10">
    <source>
        <dbReference type="HAMAP-Rule" id="MF_00202"/>
    </source>
</evidence>
<dbReference type="Gene3D" id="3.90.79.10">
    <property type="entry name" value="Nucleoside Triphosphate Pyrophosphohydrolase"/>
    <property type="match status" value="1"/>
</dbReference>
<comment type="subcellular location">
    <subcellularLocation>
        <location evidence="10">Cytoplasm</location>
    </subcellularLocation>
</comment>
<comment type="pathway">
    <text evidence="1 10">Isoprenoid biosynthesis; dimethylallyl diphosphate biosynthesis; dimethylallyl diphosphate from isopentenyl diphosphate: step 1/1.</text>
</comment>
<dbReference type="Proteomes" id="UP000199594">
    <property type="component" value="Unassembled WGS sequence"/>
</dbReference>
<evidence type="ECO:0000256" key="3">
    <source>
        <dbReference type="ARBA" id="ARBA00012057"/>
    </source>
</evidence>
<dbReference type="CDD" id="cd02885">
    <property type="entry name" value="NUDIX_IPP_Isomerase"/>
    <property type="match status" value="1"/>
</dbReference>
<evidence type="ECO:0000256" key="2">
    <source>
        <dbReference type="ARBA" id="ARBA00007579"/>
    </source>
</evidence>
<dbReference type="UniPathway" id="UPA00059">
    <property type="reaction ID" value="UER00104"/>
</dbReference>
<feature type="active site" evidence="10 11">
    <location>
        <position position="128"/>
    </location>
</feature>
<evidence type="ECO:0000256" key="4">
    <source>
        <dbReference type="ARBA" id="ARBA00022490"/>
    </source>
</evidence>
<proteinExistence type="inferred from homology"/>
<feature type="active site" evidence="10 11">
    <location>
        <position position="81"/>
    </location>
</feature>
<keyword evidence="5 10" id="KW-0479">Metal-binding</keyword>
<dbReference type="GO" id="GO:0050992">
    <property type="term" value="P:dimethylallyl diphosphate biosynthetic process"/>
    <property type="evidence" value="ECO:0007669"/>
    <property type="project" value="UniProtKB-UniRule"/>
</dbReference>
<keyword evidence="6 10" id="KW-0460">Magnesium</keyword>
<comment type="similarity">
    <text evidence="2 10">Belongs to the IPP isomerase type 1 family.</text>
</comment>
<comment type="function">
    <text evidence="10">Catalyzes the 1,3-allylic rearrangement of the homoallylic substrate isopentenyl (IPP) to its highly electrophilic allylic isomer, dimethylallyl diphosphate (DMAPP).</text>
</comment>
<evidence type="ECO:0000256" key="1">
    <source>
        <dbReference type="ARBA" id="ARBA00004826"/>
    </source>
</evidence>
<dbReference type="InterPro" id="IPR015797">
    <property type="entry name" value="NUDIX_hydrolase-like_dom_sf"/>
</dbReference>
<dbReference type="OrthoDB" id="9809458at2"/>
<dbReference type="RefSeq" id="WP_089849062.1">
    <property type="nucleotide sequence ID" value="NZ_FPAQ01000015.1"/>
</dbReference>
<dbReference type="PIRSF" id="PIRSF018427">
    <property type="entry name" value="Isopntndiph_ism"/>
    <property type="match status" value="1"/>
</dbReference>
<comment type="catalytic activity">
    <reaction evidence="10">
        <text>isopentenyl diphosphate = dimethylallyl diphosphate</text>
        <dbReference type="Rhea" id="RHEA:23284"/>
        <dbReference type="ChEBI" id="CHEBI:57623"/>
        <dbReference type="ChEBI" id="CHEBI:128769"/>
        <dbReference type="EC" id="5.3.3.2"/>
    </reaction>
</comment>
<dbReference type="HAMAP" id="MF_00202">
    <property type="entry name" value="Idi"/>
    <property type="match status" value="1"/>
</dbReference>
<feature type="binding site" evidence="10">
    <location>
        <position position="46"/>
    </location>
    <ligand>
        <name>Mn(2+)</name>
        <dbReference type="ChEBI" id="CHEBI:29035"/>
    </ligand>
</feature>
<feature type="binding site" evidence="10">
    <location>
        <position position="126"/>
    </location>
    <ligand>
        <name>Mn(2+)</name>
        <dbReference type="ChEBI" id="CHEBI:29035"/>
    </ligand>
</feature>
<dbReference type="SUPFAM" id="SSF55811">
    <property type="entry name" value="Nudix"/>
    <property type="match status" value="1"/>
</dbReference>
<name>A0A1I7A3X4_9GAMM</name>
<protein>
    <recommendedName>
        <fullName evidence="3 10">Isopentenyl-diphosphate Delta-isomerase</fullName>
        <shortName evidence="10">IPP isomerase</shortName>
        <ecNumber evidence="3 10">5.3.3.2</ecNumber>
    </recommendedName>
    <alternativeName>
        <fullName evidence="10">IPP:DMAPP isomerase</fullName>
    </alternativeName>
    <alternativeName>
        <fullName evidence="10">Isopentenyl pyrophosphate isomerase</fullName>
    </alternativeName>
</protein>
<dbReference type="GO" id="GO:0046872">
    <property type="term" value="F:metal ion binding"/>
    <property type="evidence" value="ECO:0007669"/>
    <property type="project" value="UniProtKB-KW"/>
</dbReference>
<reference evidence="13 14" key="1">
    <citation type="submission" date="2016-10" db="EMBL/GenBank/DDBJ databases">
        <authorList>
            <person name="de Groot N.N."/>
        </authorList>
    </citation>
    <scope>NUCLEOTIDE SEQUENCE [LARGE SCALE GENOMIC DNA]</scope>
    <source>
        <strain evidence="13 14">CGMCC 1.6493</strain>
    </source>
</reference>
<dbReference type="InterPro" id="IPR011876">
    <property type="entry name" value="IsopentenylPP_isomerase_typ1"/>
</dbReference>
<gene>
    <name evidence="10" type="primary">idi</name>
    <name evidence="13" type="ORF">SAMN04487956_1159</name>
</gene>
<dbReference type="PANTHER" id="PTHR10885">
    <property type="entry name" value="ISOPENTENYL-DIPHOSPHATE DELTA-ISOMERASE"/>
    <property type="match status" value="1"/>
</dbReference>
<keyword evidence="4 10" id="KW-0963">Cytoplasm</keyword>
<evidence type="ECO:0000256" key="6">
    <source>
        <dbReference type="ARBA" id="ARBA00022842"/>
    </source>
</evidence>
<evidence type="ECO:0000256" key="11">
    <source>
        <dbReference type="PIRSR" id="PIRSR018427-1"/>
    </source>
</evidence>
<feature type="binding site" evidence="10">
    <location>
        <position position="39"/>
    </location>
    <ligand>
        <name>Mn(2+)</name>
        <dbReference type="ChEBI" id="CHEBI:29035"/>
    </ligand>
</feature>
<organism evidence="13 14">
    <name type="scientific">Halomonas saccharevitans</name>
    <dbReference type="NCBI Taxonomy" id="416872"/>
    <lineage>
        <taxon>Bacteria</taxon>
        <taxon>Pseudomonadati</taxon>
        <taxon>Pseudomonadota</taxon>
        <taxon>Gammaproteobacteria</taxon>
        <taxon>Oceanospirillales</taxon>
        <taxon>Halomonadaceae</taxon>
        <taxon>Halomonas</taxon>
    </lineage>
</organism>
<sequence>MVSTGSSKRDETVSFDDEELILVDDEDRELGHLSKAKCHEGSGVLHRAFSLFVFNHDGELLLQQRAEGKRLWSLCWSNSCCSHPRRGESMEAAIHRRLWQEVGLEAQLDFLYKFRYQAQFVSSGAEHELCWVYLGVTDDTPRPNRQEIADWCWISPAALDAELASRPEHYTPWFKMEWARLRSEFSDELTRYIR</sequence>
<feature type="binding site" evidence="10">
    <location>
        <position position="128"/>
    </location>
    <ligand>
        <name>Mn(2+)</name>
        <dbReference type="ChEBI" id="CHEBI:29035"/>
    </ligand>
</feature>
<evidence type="ECO:0000313" key="14">
    <source>
        <dbReference type="Proteomes" id="UP000199594"/>
    </source>
</evidence>
<dbReference type="GO" id="GO:0009240">
    <property type="term" value="P:isopentenyl diphosphate biosynthetic process"/>
    <property type="evidence" value="ECO:0007669"/>
    <property type="project" value="TreeGrafter"/>
</dbReference>
<comment type="cofactor">
    <cofactor evidence="10">
        <name>Mg(2+)</name>
        <dbReference type="ChEBI" id="CHEBI:18420"/>
    </cofactor>
    <text evidence="10">Binds 1 Mg(2+) ion per subunit. The magnesium ion binds only when substrate is bound.</text>
</comment>
<evidence type="ECO:0000256" key="5">
    <source>
        <dbReference type="ARBA" id="ARBA00022723"/>
    </source>
</evidence>
<feature type="domain" description="Nudix hydrolase" evidence="12">
    <location>
        <begin position="44"/>
        <end position="176"/>
    </location>
</feature>
<evidence type="ECO:0000259" key="12">
    <source>
        <dbReference type="PROSITE" id="PS51462"/>
    </source>
</evidence>
<dbReference type="NCBIfam" id="TIGR02150">
    <property type="entry name" value="IPP_isom_1"/>
    <property type="match status" value="1"/>
</dbReference>
<dbReference type="GO" id="GO:0005737">
    <property type="term" value="C:cytoplasm"/>
    <property type="evidence" value="ECO:0007669"/>
    <property type="project" value="UniProtKB-SubCell"/>
</dbReference>
<keyword evidence="9 10" id="KW-0413">Isomerase</keyword>
<dbReference type="Pfam" id="PF00293">
    <property type="entry name" value="NUDIX"/>
    <property type="match status" value="1"/>
</dbReference>
<keyword evidence="7 10" id="KW-0464">Manganese</keyword>
<dbReference type="InterPro" id="IPR000086">
    <property type="entry name" value="NUDIX_hydrolase_dom"/>
</dbReference>
<dbReference type="InterPro" id="IPR056375">
    <property type="entry name" value="Idi_bact"/>
</dbReference>
<dbReference type="PANTHER" id="PTHR10885:SF0">
    <property type="entry name" value="ISOPENTENYL-DIPHOSPHATE DELTA-ISOMERASE"/>
    <property type="match status" value="1"/>
</dbReference>
<dbReference type="AlphaFoldDB" id="A0A1I7A3X4"/>
<evidence type="ECO:0000256" key="9">
    <source>
        <dbReference type="ARBA" id="ARBA00023235"/>
    </source>
</evidence>
<dbReference type="EMBL" id="FPAQ01000015">
    <property type="protein sequence ID" value="SFT69648.1"/>
    <property type="molecule type" value="Genomic_DNA"/>
</dbReference>
<dbReference type="PROSITE" id="PS51462">
    <property type="entry name" value="NUDIX"/>
    <property type="match status" value="1"/>
</dbReference>
<accession>A0A1I7A3X4</accession>
<evidence type="ECO:0000256" key="7">
    <source>
        <dbReference type="ARBA" id="ARBA00023211"/>
    </source>
</evidence>
<keyword evidence="8 10" id="KW-0414">Isoprene biosynthesis</keyword>